<dbReference type="SUPFAM" id="SSF51110">
    <property type="entry name" value="alpha-D-mannose-specific plant lectins"/>
    <property type="match status" value="1"/>
</dbReference>
<name>A0A9X6RP63_HYPEX</name>
<feature type="region of interest" description="Disordered" evidence="1">
    <location>
        <begin position="205"/>
        <end position="263"/>
    </location>
</feature>
<reference evidence="5" key="1">
    <citation type="submission" date="2017-01" db="EMBL/GenBank/DDBJ databases">
        <title>Comparative genomics of anhydrobiosis in the tardigrade Hypsibius dujardini.</title>
        <authorList>
            <person name="Yoshida Y."/>
            <person name="Koutsovoulos G."/>
            <person name="Laetsch D."/>
            <person name="Stevens L."/>
            <person name="Kumar S."/>
            <person name="Horikawa D."/>
            <person name="Ishino K."/>
            <person name="Komine S."/>
            <person name="Tomita M."/>
            <person name="Blaxter M."/>
            <person name="Arakawa K."/>
        </authorList>
    </citation>
    <scope>NUCLEOTIDE SEQUENCE [LARGE SCALE GENOMIC DNA]</scope>
    <source>
        <strain evidence="5">Z151</strain>
    </source>
</reference>
<comment type="caution">
    <text evidence="4">The sequence shown here is derived from an EMBL/GenBank/DDBJ whole genome shotgun (WGS) entry which is preliminary data.</text>
</comment>
<feature type="compositionally biased region" description="Low complexity" evidence="1">
    <location>
        <begin position="223"/>
        <end position="246"/>
    </location>
</feature>
<dbReference type="InterPro" id="IPR001480">
    <property type="entry name" value="Bulb-type_lectin_dom"/>
</dbReference>
<keyword evidence="5" id="KW-1185">Reference proteome</keyword>
<feature type="domain" description="Bulb-type lectin" evidence="3">
    <location>
        <begin position="86"/>
        <end position="203"/>
    </location>
</feature>
<organism evidence="4 5">
    <name type="scientific">Hypsibius exemplaris</name>
    <name type="common">Freshwater tardigrade</name>
    <dbReference type="NCBI Taxonomy" id="2072580"/>
    <lineage>
        <taxon>Eukaryota</taxon>
        <taxon>Metazoa</taxon>
        <taxon>Ecdysozoa</taxon>
        <taxon>Tardigrada</taxon>
        <taxon>Eutardigrada</taxon>
        <taxon>Parachela</taxon>
        <taxon>Hypsibioidea</taxon>
        <taxon>Hypsibiidae</taxon>
        <taxon>Hypsibius</taxon>
    </lineage>
</organism>
<evidence type="ECO:0000256" key="2">
    <source>
        <dbReference type="SAM" id="SignalP"/>
    </source>
</evidence>
<gene>
    <name evidence="4" type="ORF">BV898_19482</name>
</gene>
<dbReference type="EMBL" id="MTYJ01000539">
    <property type="protein sequence ID" value="OWA55098.1"/>
    <property type="molecule type" value="Genomic_DNA"/>
</dbReference>
<feature type="chain" id="PRO_5040923284" description="Bulb-type lectin domain-containing protein" evidence="2">
    <location>
        <begin position="27"/>
        <end position="376"/>
    </location>
</feature>
<feature type="signal peptide" evidence="2">
    <location>
        <begin position="1"/>
        <end position="26"/>
    </location>
</feature>
<evidence type="ECO:0000313" key="4">
    <source>
        <dbReference type="EMBL" id="OWA55098.1"/>
    </source>
</evidence>
<dbReference type="Gene3D" id="2.90.10.30">
    <property type="match status" value="1"/>
</dbReference>
<evidence type="ECO:0000313" key="5">
    <source>
        <dbReference type="Proteomes" id="UP000192578"/>
    </source>
</evidence>
<protein>
    <recommendedName>
        <fullName evidence="3">Bulb-type lectin domain-containing protein</fullName>
    </recommendedName>
</protein>
<dbReference type="AlphaFoldDB" id="A0A9X6RP63"/>
<evidence type="ECO:0000256" key="1">
    <source>
        <dbReference type="SAM" id="MobiDB-lite"/>
    </source>
</evidence>
<proteinExistence type="predicted"/>
<dbReference type="PROSITE" id="PS50927">
    <property type="entry name" value="BULB_LECTIN"/>
    <property type="match status" value="1"/>
</dbReference>
<keyword evidence="2" id="KW-0732">Signal</keyword>
<dbReference type="Proteomes" id="UP000192578">
    <property type="component" value="Unassembled WGS sequence"/>
</dbReference>
<dbReference type="InterPro" id="IPR036426">
    <property type="entry name" value="Bulb-type_lectin_dom_sf"/>
</dbReference>
<accession>A0A9X6RP63</accession>
<evidence type="ECO:0000259" key="3">
    <source>
        <dbReference type="PROSITE" id="PS50927"/>
    </source>
</evidence>
<sequence>MDFICVQLVWLYLTVTHLSRIHGACCADNIIHCGKSLSSSCESLDLKPEALYICTEDSDPAFIRDCPNGCLIKAEDDHLCMNAKSSNLLPPQTLLERGKSLFSPNKKTKLTLTTDGDLTLLIINGDSSELQLWSSRTSSLPDPPVSASVLLNGNLVMFGQGPNIIWTANTSGSSNHGASLWVRNGGILCLSTGENGPCIWTPIPTPVEQSTSTPKPKSRRIVTTSTTTTTTTETTTTETTTTSTTTKTVPLKPSSGWPDYLQPGPGRTCEDTISFGGRQDCRTCTTSTGNGGSYWKQQCRLRQQAVVPTGPCEDFDNENGLSCKRCYTSEQRTNWRDDCSPAANGKQCQEIVRFSQTCTRCTWLENGRTQWHENCR</sequence>